<evidence type="ECO:0000259" key="8">
    <source>
        <dbReference type="Pfam" id="PF12704"/>
    </source>
</evidence>
<evidence type="ECO:0000256" key="3">
    <source>
        <dbReference type="ARBA" id="ARBA00022692"/>
    </source>
</evidence>
<keyword evidence="2" id="KW-1003">Cell membrane</keyword>
<keyword evidence="4 6" id="KW-1133">Transmembrane helix</keyword>
<dbReference type="PANTHER" id="PTHR30572:SF18">
    <property type="entry name" value="ABC-TYPE MACROLIDE FAMILY EXPORT SYSTEM PERMEASE COMPONENT 2"/>
    <property type="match status" value="1"/>
</dbReference>
<evidence type="ECO:0000259" key="7">
    <source>
        <dbReference type="Pfam" id="PF02687"/>
    </source>
</evidence>
<feature type="domain" description="MacB-like periplasmic core" evidence="8">
    <location>
        <begin position="456"/>
        <end position="625"/>
    </location>
</feature>
<reference evidence="10" key="1">
    <citation type="journal article" date="2019" name="Int. J. Syst. Evol. Microbiol.">
        <title>The Global Catalogue of Microorganisms (GCM) 10K type strain sequencing project: providing services to taxonomists for standard genome sequencing and annotation.</title>
        <authorList>
            <consortium name="The Broad Institute Genomics Platform"/>
            <consortium name="The Broad Institute Genome Sequencing Center for Infectious Disease"/>
            <person name="Wu L."/>
            <person name="Ma J."/>
        </authorList>
    </citation>
    <scope>NUCLEOTIDE SEQUENCE [LARGE SCALE GENOMIC DNA]</scope>
    <source>
        <strain evidence="10">CCUG 58938</strain>
    </source>
</reference>
<evidence type="ECO:0000256" key="6">
    <source>
        <dbReference type="SAM" id="Phobius"/>
    </source>
</evidence>
<feature type="domain" description="MacB-like periplasmic core" evidence="8">
    <location>
        <begin position="17"/>
        <end position="259"/>
    </location>
</feature>
<dbReference type="InterPro" id="IPR025857">
    <property type="entry name" value="MacB_PCD"/>
</dbReference>
<feature type="transmembrane region" description="Helical" evidence="6">
    <location>
        <begin position="392"/>
        <end position="421"/>
    </location>
</feature>
<dbReference type="InterPro" id="IPR003838">
    <property type="entry name" value="ABC3_permease_C"/>
</dbReference>
<dbReference type="Pfam" id="PF12704">
    <property type="entry name" value="MacB_PCD"/>
    <property type="match status" value="2"/>
</dbReference>
<gene>
    <name evidence="9" type="ORF">ACFQ21_11620</name>
</gene>
<evidence type="ECO:0000313" key="10">
    <source>
        <dbReference type="Proteomes" id="UP001597112"/>
    </source>
</evidence>
<comment type="caution">
    <text evidence="9">The sequence shown here is derived from an EMBL/GenBank/DDBJ whole genome shotgun (WGS) entry which is preliminary data.</text>
</comment>
<dbReference type="PANTHER" id="PTHR30572">
    <property type="entry name" value="MEMBRANE COMPONENT OF TRANSPORTER-RELATED"/>
    <property type="match status" value="1"/>
</dbReference>
<dbReference type="EMBL" id="JBHTKA010000003">
    <property type="protein sequence ID" value="MFD0999959.1"/>
    <property type="molecule type" value="Genomic_DNA"/>
</dbReference>
<feature type="transmembrane region" description="Helical" evidence="6">
    <location>
        <begin position="782"/>
        <end position="803"/>
    </location>
</feature>
<keyword evidence="10" id="KW-1185">Reference proteome</keyword>
<feature type="transmembrane region" description="Helical" evidence="6">
    <location>
        <begin position="360"/>
        <end position="380"/>
    </location>
</feature>
<evidence type="ECO:0000256" key="5">
    <source>
        <dbReference type="ARBA" id="ARBA00023136"/>
    </source>
</evidence>
<feature type="transmembrane region" description="Helical" evidence="6">
    <location>
        <begin position="696"/>
        <end position="721"/>
    </location>
</feature>
<dbReference type="Pfam" id="PF02687">
    <property type="entry name" value="FtsX"/>
    <property type="match status" value="2"/>
</dbReference>
<keyword evidence="5 6" id="KW-0472">Membrane</keyword>
<evidence type="ECO:0000256" key="1">
    <source>
        <dbReference type="ARBA" id="ARBA00004651"/>
    </source>
</evidence>
<feature type="domain" description="ABC3 transporter permease C-terminal" evidence="7">
    <location>
        <begin position="702"/>
        <end position="815"/>
    </location>
</feature>
<evidence type="ECO:0000256" key="2">
    <source>
        <dbReference type="ARBA" id="ARBA00022475"/>
    </source>
</evidence>
<comment type="subcellular location">
    <subcellularLocation>
        <location evidence="1">Cell membrane</location>
        <topology evidence="1">Multi-pass membrane protein</topology>
    </subcellularLocation>
</comment>
<feature type="transmembrane region" description="Helical" evidence="6">
    <location>
        <begin position="15"/>
        <end position="38"/>
    </location>
</feature>
<evidence type="ECO:0000256" key="4">
    <source>
        <dbReference type="ARBA" id="ARBA00022989"/>
    </source>
</evidence>
<feature type="transmembrane region" description="Helical" evidence="6">
    <location>
        <begin position="303"/>
        <end position="325"/>
    </location>
</feature>
<proteinExistence type="predicted"/>
<protein>
    <submittedName>
        <fullName evidence="9">ABC transporter permease</fullName>
    </submittedName>
</protein>
<dbReference type="Proteomes" id="UP001597112">
    <property type="component" value="Unassembled WGS sequence"/>
</dbReference>
<accession>A0ABW3K1E8</accession>
<name>A0ABW3K1E8_9BACT</name>
<evidence type="ECO:0000313" key="9">
    <source>
        <dbReference type="EMBL" id="MFD0999959.1"/>
    </source>
</evidence>
<feature type="domain" description="ABC3 transporter permease C-terminal" evidence="7">
    <location>
        <begin position="309"/>
        <end position="426"/>
    </location>
</feature>
<sequence length="822" mass="92425">MFLKTFVRTFKKNRFFSLLNVFGLALGMSVFLLIALYIKFESSYEDFNPSASSIYRIALEVYRNEERLQASAENYPALTHALADLPEVLDVTRAYNLGYKNNVIITNEHGSHGPVAIKQKRFLYADSSFLSVMGYTLSAGDIATALAEPNKAVITREYARLYFGDENPIGKELHMHDDDSNDELVHVTGVVDETHDNTHLKFDILFSYKTLFARQGDPRYYAYGGIPRFDLSWTRNDMYTYVKLRPGTDVNDFTKRLNTLEKKYNPNIAQSEQRNVFTVQPLHDIHLTSQLADEAELNSDGRILYFMGLIGLFVLGISLINYVNLATAQAMERAREVGVRKIMGALKVQLVKQFLTEASLINLAGIILSLTLVSAILPIFNSISGLPLDVNYLLQTWFVVLLFILWMGGTVLAGFYPAMILSSFSPLLIVKGRMKNSSRGVLLRKSLVVVQFVASVSLIAGTLIVYSQLNHMLNQNIGVNIDQVLVVERPGIGPRLPGFNASVEAFRNELKGSAAVESFSMSYTIPGKQRQYKIDVKRYGTADDQLMSVLTNSMDYEFADVYKMNLLAGRVFSHEHVQDVDTSVVITASLVKQLGFKDPEDAIGQTLSIPDWYDPIIVGVVNDYHQVSLKNPLQPTVFYCDIENGEYYSLRIHSKNITETIAQIEKAYIKAFPGNPFEYFFLDDYFNAQYKNERQFGLLFTTFAALALAIGCLGLLGLAAYTTMQRTKEIGIRKVLGSSEIGIFFHLSKEYIRLILLATVLAVPLVYFVMNEWIQSFSYHVTIQAEVFVIAGCFVLTMAMLTVSFQTIKAARANPVKSLRSE</sequence>
<feature type="transmembrane region" description="Helical" evidence="6">
    <location>
        <begin position="751"/>
        <end position="770"/>
    </location>
</feature>
<keyword evidence="3 6" id="KW-0812">Transmembrane</keyword>
<dbReference type="RefSeq" id="WP_377579137.1">
    <property type="nucleotide sequence ID" value="NZ_JBHTKA010000003.1"/>
</dbReference>
<feature type="transmembrane region" description="Helical" evidence="6">
    <location>
        <begin position="442"/>
        <end position="466"/>
    </location>
</feature>
<dbReference type="InterPro" id="IPR050250">
    <property type="entry name" value="Macrolide_Exporter_MacB"/>
</dbReference>
<organism evidence="9 10">
    <name type="scientific">Ohtaekwangia kribbensis</name>
    <dbReference type="NCBI Taxonomy" id="688913"/>
    <lineage>
        <taxon>Bacteria</taxon>
        <taxon>Pseudomonadati</taxon>
        <taxon>Bacteroidota</taxon>
        <taxon>Cytophagia</taxon>
        <taxon>Cytophagales</taxon>
        <taxon>Fulvivirgaceae</taxon>
        <taxon>Ohtaekwangia</taxon>
    </lineage>
</organism>